<evidence type="ECO:0000313" key="2">
    <source>
        <dbReference type="Proteomes" id="UP000054144"/>
    </source>
</evidence>
<reference evidence="1 2" key="1">
    <citation type="journal article" date="2015" name="Fungal Genet. Biol.">
        <title>Evolution of novel wood decay mechanisms in Agaricales revealed by the genome sequences of Fistulina hepatica and Cylindrobasidium torrendii.</title>
        <authorList>
            <person name="Floudas D."/>
            <person name="Held B.W."/>
            <person name="Riley R."/>
            <person name="Nagy L.G."/>
            <person name="Koehler G."/>
            <person name="Ransdell A.S."/>
            <person name="Younus H."/>
            <person name="Chow J."/>
            <person name="Chiniquy J."/>
            <person name="Lipzen A."/>
            <person name="Tritt A."/>
            <person name="Sun H."/>
            <person name="Haridas S."/>
            <person name="LaButti K."/>
            <person name="Ohm R.A."/>
            <person name="Kues U."/>
            <person name="Blanchette R.A."/>
            <person name="Grigoriev I.V."/>
            <person name="Minto R.E."/>
            <person name="Hibbett D.S."/>
        </authorList>
    </citation>
    <scope>NUCLEOTIDE SEQUENCE [LARGE SCALE GENOMIC DNA]</scope>
    <source>
        <strain evidence="1 2">ATCC 64428</strain>
    </source>
</reference>
<evidence type="ECO:0000313" key="1">
    <source>
        <dbReference type="EMBL" id="KIY47241.1"/>
    </source>
</evidence>
<keyword evidence="2" id="KW-1185">Reference proteome</keyword>
<organism evidence="1 2">
    <name type="scientific">Fistulina hepatica ATCC 64428</name>
    <dbReference type="NCBI Taxonomy" id="1128425"/>
    <lineage>
        <taxon>Eukaryota</taxon>
        <taxon>Fungi</taxon>
        <taxon>Dikarya</taxon>
        <taxon>Basidiomycota</taxon>
        <taxon>Agaricomycotina</taxon>
        <taxon>Agaricomycetes</taxon>
        <taxon>Agaricomycetidae</taxon>
        <taxon>Agaricales</taxon>
        <taxon>Fistulinaceae</taxon>
        <taxon>Fistulina</taxon>
    </lineage>
</organism>
<name>A0A0D7ABB6_9AGAR</name>
<dbReference type="Proteomes" id="UP000054144">
    <property type="component" value="Unassembled WGS sequence"/>
</dbReference>
<protein>
    <submittedName>
        <fullName evidence="1">Uncharacterized protein</fullName>
    </submittedName>
</protein>
<dbReference type="AlphaFoldDB" id="A0A0D7ABB6"/>
<sequence>MGSLNVQDPLHLIGSCLGCGPFREGNILPPWATNILGLTFEYSTDPPATHEPLSGHEAEAPYEQLSSAEQVWQQQLMSQLNALQQELGSLQASQQPLSDLQPLHCEALSLAPKHPSLASCPRVVLGHLPEVVDSRKKEKCKASVLDCDDADSSGSKASNMDAMDIVIREDQSTSLVEVFGEPSD</sequence>
<accession>A0A0D7ABB6</accession>
<dbReference type="EMBL" id="KN881973">
    <property type="protein sequence ID" value="KIY47241.1"/>
    <property type="molecule type" value="Genomic_DNA"/>
</dbReference>
<gene>
    <name evidence="1" type="ORF">FISHEDRAFT_74851</name>
</gene>
<proteinExistence type="predicted"/>